<reference evidence="10 11" key="1">
    <citation type="submission" date="2024-08" db="EMBL/GenBank/DDBJ databases">
        <authorList>
            <person name="Cucini C."/>
            <person name="Frati F."/>
        </authorList>
    </citation>
    <scope>NUCLEOTIDE SEQUENCE [LARGE SCALE GENOMIC DNA]</scope>
</reference>
<evidence type="ECO:0000256" key="7">
    <source>
        <dbReference type="ARBA" id="ARBA00023128"/>
    </source>
</evidence>
<evidence type="ECO:0000256" key="3">
    <source>
        <dbReference type="ARBA" id="ARBA00022679"/>
    </source>
</evidence>
<dbReference type="InterPro" id="IPR036784">
    <property type="entry name" value="AK/P_DHK_N_sf"/>
</dbReference>
<comment type="subcellular location">
    <subcellularLocation>
        <location evidence="8">Mitochondrion matrix</location>
    </subcellularLocation>
</comment>
<comment type="caution">
    <text evidence="10">The sequence shown here is derived from an EMBL/GenBank/DDBJ whole genome shotgun (WGS) entry which is preliminary data.</text>
</comment>
<evidence type="ECO:0000256" key="5">
    <source>
        <dbReference type="ARBA" id="ARBA00022777"/>
    </source>
</evidence>
<dbReference type="InterPro" id="IPR018955">
    <property type="entry name" value="BCDHK/PDK_N"/>
</dbReference>
<proteinExistence type="inferred from homology"/>
<evidence type="ECO:0000256" key="6">
    <source>
        <dbReference type="ARBA" id="ARBA00022840"/>
    </source>
</evidence>
<dbReference type="Pfam" id="PF10436">
    <property type="entry name" value="BCDHK_Adom3"/>
    <property type="match status" value="1"/>
</dbReference>
<dbReference type="EC" id="2.7.11.-" evidence="8"/>
<organism evidence="10 11">
    <name type="scientific">Orchesella dallaii</name>
    <dbReference type="NCBI Taxonomy" id="48710"/>
    <lineage>
        <taxon>Eukaryota</taxon>
        <taxon>Metazoa</taxon>
        <taxon>Ecdysozoa</taxon>
        <taxon>Arthropoda</taxon>
        <taxon>Hexapoda</taxon>
        <taxon>Collembola</taxon>
        <taxon>Entomobryomorpha</taxon>
        <taxon>Entomobryoidea</taxon>
        <taxon>Orchesellidae</taxon>
        <taxon>Orchesellinae</taxon>
        <taxon>Orchesella</taxon>
    </lineage>
</organism>
<name>A0ABP1R580_9HEXA</name>
<keyword evidence="3 8" id="KW-0808">Transferase</keyword>
<protein>
    <recommendedName>
        <fullName evidence="8">Protein-serine/threonine kinase</fullName>
        <ecNumber evidence="8">2.7.11.-</ecNumber>
    </recommendedName>
</protein>
<sequence>MSLSSLSSSSRQVLRSLTSSGPSKYLGSVCYYSSRPHNHRLDFSNDSSTRERNQTVVSYYNQSAIDAAAAKQSVRLTPATIMYTGRSTDSSHVLKSAQYLQKELPVRIAHRIAGFRNLPFIVGCNPAVLSVHEMYIRAFHILNDFPPIQDMKDESEFSLLIENLLDDFKYVVTNLAEGFKACKKHIKQEDLARQFLDRTLTSRLGIRMLATHHLALSDNKPNHVGIINLTMRIKDVVEKWADFVTRLAQDKYGKAPRIKLSGHINATFPYIQLPLDYIFPEILKNAVRATIETHSDQNENTMPPIQITIANNDTDFIVRISDRGGGISHHLMTKIMQYNFSTADDSTEVGMDTHLFSNMMEVANSTTSGPMHGYGFGLPTSRAYAEYLGGGLSIQSLQGIGTDVYLRLKHIDSKSESFRI</sequence>
<dbReference type="PANTHER" id="PTHR11947">
    <property type="entry name" value="PYRUVATE DEHYDROGENASE KINASE"/>
    <property type="match status" value="1"/>
</dbReference>
<dbReference type="SUPFAM" id="SSF69012">
    <property type="entry name" value="alpha-ketoacid dehydrogenase kinase, N-terminal domain"/>
    <property type="match status" value="1"/>
</dbReference>
<dbReference type="Gene3D" id="1.20.140.20">
    <property type="entry name" value="Alpha-ketoacid/pyruvate dehydrogenase kinase, N-terminal domain"/>
    <property type="match status" value="1"/>
</dbReference>
<dbReference type="InterPro" id="IPR003594">
    <property type="entry name" value="HATPase_dom"/>
</dbReference>
<evidence type="ECO:0000313" key="10">
    <source>
        <dbReference type="EMBL" id="CAL8120018.1"/>
    </source>
</evidence>
<dbReference type="Proteomes" id="UP001642540">
    <property type="component" value="Unassembled WGS sequence"/>
</dbReference>
<accession>A0ABP1R580</accession>
<evidence type="ECO:0000256" key="4">
    <source>
        <dbReference type="ARBA" id="ARBA00022741"/>
    </source>
</evidence>
<dbReference type="SUPFAM" id="SSF55874">
    <property type="entry name" value="ATPase domain of HSP90 chaperone/DNA topoisomerase II/histidine kinase"/>
    <property type="match status" value="1"/>
</dbReference>
<dbReference type="Gene3D" id="3.30.565.10">
    <property type="entry name" value="Histidine kinase-like ATPase, C-terminal domain"/>
    <property type="match status" value="1"/>
</dbReference>
<dbReference type="PANTHER" id="PTHR11947:SF20">
    <property type="entry name" value="[3-METHYL-2-OXOBUTANOATE DEHYDROGENASE [LIPOAMIDE]] KINASE, MITOCHONDRIAL"/>
    <property type="match status" value="1"/>
</dbReference>
<dbReference type="CDD" id="cd16929">
    <property type="entry name" value="HATPase_PDK-like"/>
    <property type="match status" value="1"/>
</dbReference>
<gene>
    <name evidence="10" type="ORF">ODALV1_LOCUS18813</name>
</gene>
<dbReference type="SMART" id="SM00387">
    <property type="entry name" value="HATPase_c"/>
    <property type="match status" value="1"/>
</dbReference>
<keyword evidence="11" id="KW-1185">Reference proteome</keyword>
<keyword evidence="4 8" id="KW-0547">Nucleotide-binding</keyword>
<feature type="domain" description="Histidine kinase" evidence="9">
    <location>
        <begin position="275"/>
        <end position="412"/>
    </location>
</feature>
<dbReference type="InterPro" id="IPR005467">
    <property type="entry name" value="His_kinase_dom"/>
</dbReference>
<dbReference type="EMBL" id="CAXLJM020000062">
    <property type="protein sequence ID" value="CAL8120018.1"/>
    <property type="molecule type" value="Genomic_DNA"/>
</dbReference>
<dbReference type="Pfam" id="PF02518">
    <property type="entry name" value="HATPase_c"/>
    <property type="match status" value="1"/>
</dbReference>
<dbReference type="PROSITE" id="PS50109">
    <property type="entry name" value="HIS_KIN"/>
    <property type="match status" value="1"/>
</dbReference>
<keyword evidence="6 8" id="KW-0067">ATP-binding</keyword>
<dbReference type="InterPro" id="IPR039028">
    <property type="entry name" value="BCKD/PDK"/>
</dbReference>
<dbReference type="InterPro" id="IPR036890">
    <property type="entry name" value="HATPase_C_sf"/>
</dbReference>
<keyword evidence="7 8" id="KW-0496">Mitochondrion</keyword>
<evidence type="ECO:0000256" key="1">
    <source>
        <dbReference type="ARBA" id="ARBA00006155"/>
    </source>
</evidence>
<comment type="similarity">
    <text evidence="1 8">Belongs to the PDK/BCKDK protein kinase family.</text>
</comment>
<evidence type="ECO:0000256" key="2">
    <source>
        <dbReference type="ARBA" id="ARBA00022553"/>
    </source>
</evidence>
<keyword evidence="5 8" id="KW-0418">Kinase</keyword>
<evidence type="ECO:0000256" key="8">
    <source>
        <dbReference type="RuleBase" id="RU366032"/>
    </source>
</evidence>
<keyword evidence="2" id="KW-0597">Phosphoprotein</keyword>
<evidence type="ECO:0000259" key="9">
    <source>
        <dbReference type="PROSITE" id="PS50109"/>
    </source>
</evidence>
<evidence type="ECO:0000313" key="11">
    <source>
        <dbReference type="Proteomes" id="UP001642540"/>
    </source>
</evidence>